<reference evidence="10 11" key="1">
    <citation type="journal article" date="2022" name="Allergy">
        <title>Genome assembly and annotation of Periplaneta americana reveal a comprehensive cockroach allergen profile.</title>
        <authorList>
            <person name="Wang L."/>
            <person name="Xiong Q."/>
            <person name="Saelim N."/>
            <person name="Wang L."/>
            <person name="Nong W."/>
            <person name="Wan A.T."/>
            <person name="Shi M."/>
            <person name="Liu X."/>
            <person name="Cao Q."/>
            <person name="Hui J.H.L."/>
            <person name="Sookrung N."/>
            <person name="Leung T.F."/>
            <person name="Tungtrongchitr A."/>
            <person name="Tsui S.K.W."/>
        </authorList>
    </citation>
    <scope>NUCLEOTIDE SEQUENCE [LARGE SCALE GENOMIC DNA]</scope>
    <source>
        <strain evidence="10">PWHHKU_190912</strain>
    </source>
</reference>
<evidence type="ECO:0000256" key="6">
    <source>
        <dbReference type="ARBA" id="ARBA00023125"/>
    </source>
</evidence>
<dbReference type="InterPro" id="IPR036236">
    <property type="entry name" value="Znf_C2H2_sf"/>
</dbReference>
<dbReference type="PROSITE" id="PS50157">
    <property type="entry name" value="ZINC_FINGER_C2H2_2"/>
    <property type="match status" value="4"/>
</dbReference>
<keyword evidence="5" id="KW-0862">Zinc</keyword>
<comment type="caution">
    <text evidence="10">The sequence shown here is derived from an EMBL/GenBank/DDBJ whole genome shotgun (WGS) entry which is preliminary data.</text>
</comment>
<dbReference type="Gene3D" id="3.30.160.60">
    <property type="entry name" value="Classic Zinc Finger"/>
    <property type="match status" value="3"/>
</dbReference>
<evidence type="ECO:0000256" key="8">
    <source>
        <dbReference type="PROSITE-ProRule" id="PRU00042"/>
    </source>
</evidence>
<proteinExistence type="predicted"/>
<dbReference type="PROSITE" id="PS00028">
    <property type="entry name" value="ZINC_FINGER_C2H2_1"/>
    <property type="match status" value="2"/>
</dbReference>
<evidence type="ECO:0000256" key="2">
    <source>
        <dbReference type="ARBA" id="ARBA00022723"/>
    </source>
</evidence>
<dbReference type="PANTHER" id="PTHR16515:SF49">
    <property type="entry name" value="GASTRULA ZINC FINGER PROTEIN XLCGF49.1-LIKE-RELATED"/>
    <property type="match status" value="1"/>
</dbReference>
<keyword evidence="2" id="KW-0479">Metal-binding</keyword>
<evidence type="ECO:0000256" key="1">
    <source>
        <dbReference type="ARBA" id="ARBA00004123"/>
    </source>
</evidence>
<evidence type="ECO:0000313" key="11">
    <source>
        <dbReference type="Proteomes" id="UP001148838"/>
    </source>
</evidence>
<evidence type="ECO:0000256" key="4">
    <source>
        <dbReference type="ARBA" id="ARBA00022771"/>
    </source>
</evidence>
<feature type="domain" description="C2H2-type" evidence="9">
    <location>
        <begin position="319"/>
        <end position="346"/>
    </location>
</feature>
<dbReference type="PANTHER" id="PTHR16515">
    <property type="entry name" value="PR DOMAIN ZINC FINGER PROTEIN"/>
    <property type="match status" value="1"/>
</dbReference>
<gene>
    <name evidence="10" type="ORF">ANN_00212</name>
</gene>
<accession>A0ABQ8TRT0</accession>
<evidence type="ECO:0000256" key="5">
    <source>
        <dbReference type="ARBA" id="ARBA00022833"/>
    </source>
</evidence>
<sequence>MGTNERRRIYGKTRSRTLVVMVITWLHGIIELNPRPRKRTKKKKNDLIVRVHGVSQQQCPRMGGEHYDPFQCQVQLLENHRSLQKTWFRYFQERHHLCTQVLLMDMIKAEPENDPLAIPNDDTNEEPQSVVSDFKVDDFLKNCTEAIKVEPDLGYHILSDKKFEENEGAISLPRFKFKVEEDSSFVNSIVKAEPLSEVETDDVTFTESAVHLDCHDNVRRKVNDVVQLGIEEKGNKCNACGKDFSNSTLLLYHACILSNEKLVKCNICSKIFSHQKHLKIHMRCHTGENPYKCDVCGKEYGNWNKLQNHARVHTREKPFKCDVCRKDFSSKRNLSIHMRIRTGDGGTQSIGTENTVSKIKSSVELDCKNGDFSSGSSEDHNPELNKFAYINCMDDEERKSTEEKGKGACKVSGTAFEENSPIRCKRGGNSSQKCLNKEKRMRGQDYAGIRKDEFGRKKLIVPRQRRIMKSRCMCKHSFVNGKRNCSEVTEEQRKLMFDHFWNEMSWSDRKMFIKGLVDYLPVKRRRNQSESSHRSNTLHYNFVIEGQRKSVCKVMFLNTLCLGEWSVRNWVTGL</sequence>
<evidence type="ECO:0000256" key="7">
    <source>
        <dbReference type="ARBA" id="ARBA00023242"/>
    </source>
</evidence>
<dbReference type="InterPro" id="IPR050331">
    <property type="entry name" value="Zinc_finger"/>
</dbReference>
<feature type="domain" description="C2H2-type" evidence="9">
    <location>
        <begin position="263"/>
        <end position="290"/>
    </location>
</feature>
<dbReference type="Proteomes" id="UP001148838">
    <property type="component" value="Unassembled WGS sequence"/>
</dbReference>
<dbReference type="InterPro" id="IPR013087">
    <property type="entry name" value="Znf_C2H2_type"/>
</dbReference>
<evidence type="ECO:0000313" key="10">
    <source>
        <dbReference type="EMBL" id="KAJ4448821.1"/>
    </source>
</evidence>
<dbReference type="EMBL" id="JAJSOF020000003">
    <property type="protein sequence ID" value="KAJ4448821.1"/>
    <property type="molecule type" value="Genomic_DNA"/>
</dbReference>
<keyword evidence="7" id="KW-0539">Nucleus</keyword>
<keyword evidence="4 8" id="KW-0863">Zinc-finger</keyword>
<feature type="domain" description="C2H2-type" evidence="9">
    <location>
        <begin position="291"/>
        <end position="318"/>
    </location>
</feature>
<protein>
    <recommendedName>
        <fullName evidence="9">C2H2-type domain-containing protein</fullName>
    </recommendedName>
</protein>
<keyword evidence="6" id="KW-0238">DNA-binding</keyword>
<keyword evidence="11" id="KW-1185">Reference proteome</keyword>
<name>A0ABQ8TRT0_PERAM</name>
<evidence type="ECO:0000259" key="9">
    <source>
        <dbReference type="PROSITE" id="PS50157"/>
    </source>
</evidence>
<keyword evidence="3" id="KW-0677">Repeat</keyword>
<organism evidence="10 11">
    <name type="scientific">Periplaneta americana</name>
    <name type="common">American cockroach</name>
    <name type="synonym">Blatta americana</name>
    <dbReference type="NCBI Taxonomy" id="6978"/>
    <lineage>
        <taxon>Eukaryota</taxon>
        <taxon>Metazoa</taxon>
        <taxon>Ecdysozoa</taxon>
        <taxon>Arthropoda</taxon>
        <taxon>Hexapoda</taxon>
        <taxon>Insecta</taxon>
        <taxon>Pterygota</taxon>
        <taxon>Neoptera</taxon>
        <taxon>Polyneoptera</taxon>
        <taxon>Dictyoptera</taxon>
        <taxon>Blattodea</taxon>
        <taxon>Blattoidea</taxon>
        <taxon>Blattidae</taxon>
        <taxon>Blattinae</taxon>
        <taxon>Periplaneta</taxon>
    </lineage>
</organism>
<dbReference type="SMART" id="SM00355">
    <property type="entry name" value="ZnF_C2H2"/>
    <property type="match status" value="3"/>
</dbReference>
<comment type="subcellular location">
    <subcellularLocation>
        <location evidence="1">Nucleus</location>
    </subcellularLocation>
</comment>
<dbReference type="SUPFAM" id="SSF57667">
    <property type="entry name" value="beta-beta-alpha zinc fingers"/>
    <property type="match status" value="2"/>
</dbReference>
<feature type="domain" description="C2H2-type" evidence="9">
    <location>
        <begin position="235"/>
        <end position="262"/>
    </location>
</feature>
<dbReference type="Pfam" id="PF00096">
    <property type="entry name" value="zf-C2H2"/>
    <property type="match status" value="3"/>
</dbReference>
<evidence type="ECO:0000256" key="3">
    <source>
        <dbReference type="ARBA" id="ARBA00022737"/>
    </source>
</evidence>